<reference evidence="1 2" key="1">
    <citation type="journal article" date="2014" name="BMC Genomics">
        <title>Complete genome sequence of producer of the glycopeptide antibiotic Aculeximycin Kutzneria albida DSM 43870T, a representative of minor genus of Pseudonocardiaceae.</title>
        <authorList>
            <person name="Rebets Y."/>
            <person name="Tokovenko B."/>
            <person name="Lushchyk I."/>
            <person name="Ruckert C."/>
            <person name="Zaburannyi N."/>
            <person name="Bechthold A."/>
            <person name="Kalinowski J."/>
            <person name="Luzhetskyy A."/>
        </authorList>
    </citation>
    <scope>NUCLEOTIDE SEQUENCE [LARGE SCALE GENOMIC DNA]</scope>
    <source>
        <strain evidence="1">DSM 43870</strain>
    </source>
</reference>
<dbReference type="AlphaFoldDB" id="W5W8G3"/>
<sequence length="69" mass="7464">MVARTGQGVHDPQEALLIAGQPHGLLTRPLPGGGAAMVAQDCTEADRTDTAFLQYVLGAPRSSPRWWHW</sequence>
<gene>
    <name evidence="1" type="ORF">KALB_3676</name>
</gene>
<accession>W5W8G3</accession>
<dbReference type="HOGENOM" id="CLU_2770512_0_0_11"/>
<dbReference type="KEGG" id="kal:KALB_3676"/>
<evidence type="ECO:0000313" key="1">
    <source>
        <dbReference type="EMBL" id="AHH97040.1"/>
    </source>
</evidence>
<protein>
    <submittedName>
        <fullName evidence="1">Uncharacterized protein</fullName>
    </submittedName>
</protein>
<dbReference type="Proteomes" id="UP000019225">
    <property type="component" value="Chromosome"/>
</dbReference>
<dbReference type="EMBL" id="CP007155">
    <property type="protein sequence ID" value="AHH97040.1"/>
    <property type="molecule type" value="Genomic_DNA"/>
</dbReference>
<evidence type="ECO:0000313" key="2">
    <source>
        <dbReference type="Proteomes" id="UP000019225"/>
    </source>
</evidence>
<organism evidence="1 2">
    <name type="scientific">Kutzneria albida DSM 43870</name>
    <dbReference type="NCBI Taxonomy" id="1449976"/>
    <lineage>
        <taxon>Bacteria</taxon>
        <taxon>Bacillati</taxon>
        <taxon>Actinomycetota</taxon>
        <taxon>Actinomycetes</taxon>
        <taxon>Pseudonocardiales</taxon>
        <taxon>Pseudonocardiaceae</taxon>
        <taxon>Kutzneria</taxon>
    </lineage>
</organism>
<proteinExistence type="predicted"/>
<name>W5W8G3_9PSEU</name>
<keyword evidence="2" id="KW-1185">Reference proteome</keyword>